<reference evidence="2 3" key="1">
    <citation type="submission" date="2021-03" db="EMBL/GenBank/DDBJ databases">
        <title>Actinomadura violae sp. nov., isolated from lichen in Thailand.</title>
        <authorList>
            <person name="Kanchanasin P."/>
            <person name="Saeng-In P."/>
            <person name="Phongsopitanun W."/>
            <person name="Yuki M."/>
            <person name="Kudo T."/>
            <person name="Ohkuma M."/>
            <person name="Tanasupawat S."/>
        </authorList>
    </citation>
    <scope>NUCLEOTIDE SEQUENCE [LARGE SCALE GENOMIC DNA]</scope>
    <source>
        <strain evidence="2 3">LCR2-06</strain>
    </source>
</reference>
<dbReference type="Proteomes" id="UP000680206">
    <property type="component" value="Unassembled WGS sequence"/>
</dbReference>
<accession>A0ABS3RMZ6</accession>
<dbReference type="EMBL" id="JAGEPF010000006">
    <property type="protein sequence ID" value="MBO2458097.1"/>
    <property type="molecule type" value="Genomic_DNA"/>
</dbReference>
<keyword evidence="3" id="KW-1185">Reference proteome</keyword>
<organism evidence="2 3">
    <name type="scientific">Actinomadura violacea</name>
    <dbReference type="NCBI Taxonomy" id="2819934"/>
    <lineage>
        <taxon>Bacteria</taxon>
        <taxon>Bacillati</taxon>
        <taxon>Actinomycetota</taxon>
        <taxon>Actinomycetes</taxon>
        <taxon>Streptosporangiales</taxon>
        <taxon>Thermomonosporaceae</taxon>
        <taxon>Actinomadura</taxon>
    </lineage>
</organism>
<evidence type="ECO:0000313" key="2">
    <source>
        <dbReference type="EMBL" id="MBO2458097.1"/>
    </source>
</evidence>
<sequence length="143" mass="13965">MKSVVQLLTIVVASLIGGVLGSATSVTAQAGSGSLSTTDVLAFAVWGGVGGALAAISASAITVIVGSASRTIFTIAGVMLFAIGWQVPVFSDRPGLLIIGLGFLAGVLADIIARLADVKANAAGTAAATAQNPQSPGDSAQEK</sequence>
<dbReference type="RefSeq" id="WP_208239774.1">
    <property type="nucleotide sequence ID" value="NZ_JAGEPF010000006.1"/>
</dbReference>
<evidence type="ECO:0000313" key="3">
    <source>
        <dbReference type="Proteomes" id="UP000680206"/>
    </source>
</evidence>
<keyword evidence="1" id="KW-0472">Membrane</keyword>
<gene>
    <name evidence="2" type="ORF">J4709_10985</name>
</gene>
<evidence type="ECO:0000256" key="1">
    <source>
        <dbReference type="SAM" id="Phobius"/>
    </source>
</evidence>
<protein>
    <submittedName>
        <fullName evidence="2">Uncharacterized protein</fullName>
    </submittedName>
</protein>
<keyword evidence="1" id="KW-1133">Transmembrane helix</keyword>
<proteinExistence type="predicted"/>
<feature type="transmembrane region" description="Helical" evidence="1">
    <location>
        <begin position="72"/>
        <end position="90"/>
    </location>
</feature>
<name>A0ABS3RMZ6_9ACTN</name>
<keyword evidence="1" id="KW-0812">Transmembrane</keyword>
<feature type="transmembrane region" description="Helical" evidence="1">
    <location>
        <begin position="96"/>
        <end position="113"/>
    </location>
</feature>
<comment type="caution">
    <text evidence="2">The sequence shown here is derived from an EMBL/GenBank/DDBJ whole genome shotgun (WGS) entry which is preliminary data.</text>
</comment>
<feature type="transmembrane region" description="Helical" evidence="1">
    <location>
        <begin position="44"/>
        <end position="65"/>
    </location>
</feature>